<proteinExistence type="predicted"/>
<keyword evidence="1" id="KW-0732">Signal</keyword>
<dbReference type="Proteomes" id="UP000562027">
    <property type="component" value="Unassembled WGS sequence"/>
</dbReference>
<gene>
    <name evidence="2" type="ORF">HNP55_003044</name>
</gene>
<organism evidence="2 3">
    <name type="scientific">Roseateles oligotrophus</name>
    <dbReference type="NCBI Taxonomy" id="1769250"/>
    <lineage>
        <taxon>Bacteria</taxon>
        <taxon>Pseudomonadati</taxon>
        <taxon>Pseudomonadota</taxon>
        <taxon>Betaproteobacteria</taxon>
        <taxon>Burkholderiales</taxon>
        <taxon>Sphaerotilaceae</taxon>
        <taxon>Roseateles</taxon>
    </lineage>
</organism>
<accession>A0A840L8J5</accession>
<keyword evidence="3" id="KW-1185">Reference proteome</keyword>
<sequence>MKSSADRNWMGTALGLLLAGLLQACGGGGGSDTATPTTPPAPVTPSPAEARLSIAASAINSETERSPQAAPVDHELSLGLSGLASNASVHFTAVAEGEAVETASPVSWQSGSSQARAKLRLRSDLAPGQYSGTWTLSACHDPLCQRHLAGSPQTLRYQHSVTPGFEVSEDRVEFSSSTEDQAAATSVKIGLPTRASGWIYQLLEQPGGTDWLQHRAQGDTLLLQPAAGLTRGEYRAEVKISPVGVERPAHFLRVKATVESQVVVLYTPSFALRSLSETPGASMRIMPTAKTPEGLSWTASTSTPWLRLEQASRTALIWRLVPEAFDKLANQESHLAAVNFEFSHGVPARTVSFRLIKRLTQIDTVDDSALQAGRAGSLILLGTGFGEIGRALPQLLSFGTLTPTAIKLLDNGRIRVDLPAQPAGRYEATLGTASGLPGQRLSYTVR</sequence>
<comment type="caution">
    <text evidence="2">The sequence shown here is derived from an EMBL/GenBank/DDBJ whole genome shotgun (WGS) entry which is preliminary data.</text>
</comment>
<reference evidence="2 3" key="1">
    <citation type="submission" date="2020-08" db="EMBL/GenBank/DDBJ databases">
        <title>Functional genomics of gut bacteria from endangered species of beetles.</title>
        <authorList>
            <person name="Carlos-Shanley C."/>
        </authorList>
    </citation>
    <scope>NUCLEOTIDE SEQUENCE [LARGE SCALE GENOMIC DNA]</scope>
    <source>
        <strain evidence="2 3">S00239</strain>
    </source>
</reference>
<dbReference type="AlphaFoldDB" id="A0A840L8J5"/>
<dbReference type="PROSITE" id="PS51257">
    <property type="entry name" value="PROKAR_LIPOPROTEIN"/>
    <property type="match status" value="1"/>
</dbReference>
<evidence type="ECO:0000256" key="1">
    <source>
        <dbReference type="SAM" id="SignalP"/>
    </source>
</evidence>
<dbReference type="RefSeq" id="WP_184301924.1">
    <property type="nucleotide sequence ID" value="NZ_JACHLP010000006.1"/>
</dbReference>
<protein>
    <submittedName>
        <fullName evidence="2">Uncharacterized protein</fullName>
    </submittedName>
</protein>
<evidence type="ECO:0000313" key="2">
    <source>
        <dbReference type="EMBL" id="MBB4844500.1"/>
    </source>
</evidence>
<evidence type="ECO:0000313" key="3">
    <source>
        <dbReference type="Proteomes" id="UP000562027"/>
    </source>
</evidence>
<feature type="signal peptide" evidence="1">
    <location>
        <begin position="1"/>
        <end position="24"/>
    </location>
</feature>
<dbReference type="EMBL" id="JACHLP010000006">
    <property type="protein sequence ID" value="MBB4844500.1"/>
    <property type="molecule type" value="Genomic_DNA"/>
</dbReference>
<feature type="chain" id="PRO_5032698408" evidence="1">
    <location>
        <begin position="25"/>
        <end position="446"/>
    </location>
</feature>
<name>A0A840L8J5_9BURK</name>